<feature type="domain" description="Lon proteolytic" evidence="20">
    <location>
        <begin position="596"/>
        <end position="777"/>
    </location>
</feature>
<keyword evidence="5 14" id="KW-0378">Hydrolase</keyword>
<dbReference type="PROSITE" id="PS01046">
    <property type="entry name" value="LON_SER"/>
    <property type="match status" value="1"/>
</dbReference>
<evidence type="ECO:0000256" key="18">
    <source>
        <dbReference type="PROSITE-ProRule" id="PRU01122"/>
    </source>
</evidence>
<evidence type="ECO:0000259" key="21">
    <source>
        <dbReference type="PROSITE" id="PS51787"/>
    </source>
</evidence>
<dbReference type="GO" id="GO:0006515">
    <property type="term" value="P:protein quality control for misfolded or incompletely synthesized proteins"/>
    <property type="evidence" value="ECO:0007669"/>
    <property type="project" value="UniProtKB-UniRule"/>
</dbReference>
<dbReference type="Gene3D" id="1.20.58.1480">
    <property type="match status" value="1"/>
</dbReference>
<dbReference type="InterPro" id="IPR027417">
    <property type="entry name" value="P-loop_NTPase"/>
</dbReference>
<reference evidence="22" key="2">
    <citation type="journal article" date="2021" name="PeerJ">
        <title>Extensive microbial diversity within the chicken gut microbiome revealed by metagenomics and culture.</title>
        <authorList>
            <person name="Gilroy R."/>
            <person name="Ravi A."/>
            <person name="Getino M."/>
            <person name="Pursley I."/>
            <person name="Horton D.L."/>
            <person name="Alikhan N.F."/>
            <person name="Baker D."/>
            <person name="Gharbi K."/>
            <person name="Hall N."/>
            <person name="Watson M."/>
            <person name="Adriaenssens E.M."/>
            <person name="Foster-Nyarko E."/>
            <person name="Jarju S."/>
            <person name="Secka A."/>
            <person name="Antonio M."/>
            <person name="Oren A."/>
            <person name="Chaudhuri R.R."/>
            <person name="La Ragione R."/>
            <person name="Hildebrand F."/>
            <person name="Pallen M.J."/>
        </authorList>
    </citation>
    <scope>NUCLEOTIDE SEQUENCE</scope>
    <source>
        <strain evidence="22">14508</strain>
    </source>
</reference>
<dbReference type="GO" id="GO:0016887">
    <property type="term" value="F:ATP hydrolysis activity"/>
    <property type="evidence" value="ECO:0007669"/>
    <property type="project" value="UniProtKB-UniRule"/>
</dbReference>
<dbReference type="PANTHER" id="PTHR10046">
    <property type="entry name" value="ATP DEPENDENT LON PROTEASE FAMILY MEMBER"/>
    <property type="match status" value="1"/>
</dbReference>
<dbReference type="FunFam" id="3.40.50.300:FF:000021">
    <property type="entry name" value="Lon protease homolog"/>
    <property type="match status" value="1"/>
</dbReference>
<dbReference type="PROSITE" id="PS51786">
    <property type="entry name" value="LON_PROTEOLYTIC"/>
    <property type="match status" value="1"/>
</dbReference>
<dbReference type="GO" id="GO:0004176">
    <property type="term" value="F:ATP-dependent peptidase activity"/>
    <property type="evidence" value="ECO:0007669"/>
    <property type="project" value="UniProtKB-UniRule"/>
</dbReference>
<dbReference type="InterPro" id="IPR027543">
    <property type="entry name" value="Lon_bac"/>
</dbReference>
<evidence type="ECO:0000256" key="7">
    <source>
        <dbReference type="ARBA" id="ARBA00022840"/>
    </source>
</evidence>
<dbReference type="AlphaFoldDB" id="A0A9D1G953"/>
<gene>
    <name evidence="14 22" type="primary">lon</name>
    <name evidence="22" type="ORF">IAD04_01875</name>
</gene>
<dbReference type="SUPFAM" id="SSF88697">
    <property type="entry name" value="PUA domain-like"/>
    <property type="match status" value="1"/>
</dbReference>
<organism evidence="22 23">
    <name type="scientific">Candidatus Caccosoma faecigallinarum</name>
    <dbReference type="NCBI Taxonomy" id="2840720"/>
    <lineage>
        <taxon>Bacteria</taxon>
        <taxon>Bacillati</taxon>
        <taxon>Bacillota</taxon>
        <taxon>Bacillota incertae sedis</taxon>
        <taxon>Candidatus Caccosoma</taxon>
    </lineage>
</organism>
<dbReference type="SMART" id="SM00464">
    <property type="entry name" value="LON"/>
    <property type="match status" value="1"/>
</dbReference>
<evidence type="ECO:0000256" key="13">
    <source>
        <dbReference type="ARBA" id="ARBA00082722"/>
    </source>
</evidence>
<dbReference type="Pfam" id="PF02190">
    <property type="entry name" value="LON_substr_bdg"/>
    <property type="match status" value="1"/>
</dbReference>
<evidence type="ECO:0000256" key="8">
    <source>
        <dbReference type="ARBA" id="ARBA00023016"/>
    </source>
</evidence>
<dbReference type="GO" id="GO:0034605">
    <property type="term" value="P:cellular response to heat"/>
    <property type="evidence" value="ECO:0007669"/>
    <property type="project" value="UniProtKB-UniRule"/>
</dbReference>
<evidence type="ECO:0000256" key="10">
    <source>
        <dbReference type="ARBA" id="ARBA00053875"/>
    </source>
</evidence>
<comment type="induction">
    <text evidence="14">By heat shock.</text>
</comment>
<dbReference type="PRINTS" id="PR00830">
    <property type="entry name" value="ENDOLAPTASE"/>
</dbReference>
<accession>A0A9D1G953</accession>
<feature type="active site" evidence="14 16">
    <location>
        <position position="683"/>
    </location>
</feature>
<dbReference type="PIRSF" id="PIRSF001174">
    <property type="entry name" value="Lon_proteas"/>
    <property type="match status" value="1"/>
</dbReference>
<name>A0A9D1G953_9FIRM</name>
<evidence type="ECO:0000256" key="2">
    <source>
        <dbReference type="ARBA" id="ARBA00022490"/>
    </source>
</evidence>
<reference evidence="22" key="1">
    <citation type="submission" date="2020-10" db="EMBL/GenBank/DDBJ databases">
        <authorList>
            <person name="Gilroy R."/>
        </authorList>
    </citation>
    <scope>NUCLEOTIDE SEQUENCE</scope>
    <source>
        <strain evidence="22">14508</strain>
    </source>
</reference>
<dbReference type="GO" id="GO:0005524">
    <property type="term" value="F:ATP binding"/>
    <property type="evidence" value="ECO:0007669"/>
    <property type="project" value="UniProtKB-UniRule"/>
</dbReference>
<feature type="active site" evidence="14 16">
    <location>
        <position position="726"/>
    </location>
</feature>
<comment type="catalytic activity">
    <reaction evidence="9 14 15 18">
        <text>Hydrolysis of proteins in presence of ATP.</text>
        <dbReference type="EC" id="3.4.21.53"/>
    </reaction>
</comment>
<dbReference type="GO" id="GO:0043565">
    <property type="term" value="F:sequence-specific DNA binding"/>
    <property type="evidence" value="ECO:0007669"/>
    <property type="project" value="UniProtKB-UniRule"/>
</dbReference>
<dbReference type="Gene3D" id="1.10.8.60">
    <property type="match status" value="1"/>
</dbReference>
<comment type="subcellular location">
    <subcellularLocation>
        <location evidence="1 14 15">Cytoplasm</location>
    </subcellularLocation>
</comment>
<dbReference type="InterPro" id="IPR004815">
    <property type="entry name" value="Lon_bac/euk-typ"/>
</dbReference>
<dbReference type="InterPro" id="IPR027065">
    <property type="entry name" value="Lon_Prtase"/>
</dbReference>
<feature type="binding site" evidence="14 17">
    <location>
        <begin position="358"/>
        <end position="365"/>
    </location>
    <ligand>
        <name>ATP</name>
        <dbReference type="ChEBI" id="CHEBI:30616"/>
    </ligand>
</feature>
<dbReference type="CDD" id="cd19500">
    <property type="entry name" value="RecA-like_Lon"/>
    <property type="match status" value="1"/>
</dbReference>
<dbReference type="Gene3D" id="1.20.5.5270">
    <property type="match status" value="1"/>
</dbReference>
<dbReference type="InterPro" id="IPR003593">
    <property type="entry name" value="AAA+_ATPase"/>
</dbReference>
<evidence type="ECO:0000256" key="9">
    <source>
        <dbReference type="ARBA" id="ARBA00050665"/>
    </source>
</evidence>
<dbReference type="Proteomes" id="UP000886893">
    <property type="component" value="Unassembled WGS sequence"/>
</dbReference>
<dbReference type="InterPro" id="IPR008269">
    <property type="entry name" value="Lon_proteolytic"/>
</dbReference>
<dbReference type="InterPro" id="IPR003111">
    <property type="entry name" value="Lon_prtase_N"/>
</dbReference>
<dbReference type="PROSITE" id="PS51787">
    <property type="entry name" value="LON_N"/>
    <property type="match status" value="1"/>
</dbReference>
<comment type="subunit">
    <text evidence="14 15">Homohexamer. Organized in a ring with a central cavity.</text>
</comment>
<evidence type="ECO:0000256" key="14">
    <source>
        <dbReference type="HAMAP-Rule" id="MF_01973"/>
    </source>
</evidence>
<dbReference type="InterPro" id="IPR015947">
    <property type="entry name" value="PUA-like_sf"/>
</dbReference>
<evidence type="ECO:0000313" key="23">
    <source>
        <dbReference type="Proteomes" id="UP000886893"/>
    </source>
</evidence>
<evidence type="ECO:0000256" key="12">
    <source>
        <dbReference type="ARBA" id="ARBA00071934"/>
    </source>
</evidence>
<dbReference type="Pfam" id="PF00004">
    <property type="entry name" value="AAA"/>
    <property type="match status" value="1"/>
</dbReference>
<comment type="caution">
    <text evidence="22">The sequence shown here is derived from an EMBL/GenBank/DDBJ whole genome shotgun (WGS) entry which is preliminary data.</text>
</comment>
<dbReference type="SUPFAM" id="SSF54211">
    <property type="entry name" value="Ribosomal protein S5 domain 2-like"/>
    <property type="match status" value="1"/>
</dbReference>
<dbReference type="Gene3D" id="3.40.50.300">
    <property type="entry name" value="P-loop containing nucleotide triphosphate hydrolases"/>
    <property type="match status" value="1"/>
</dbReference>
<dbReference type="HAMAP" id="MF_01973">
    <property type="entry name" value="lon_bact"/>
    <property type="match status" value="1"/>
</dbReference>
<keyword evidence="7 14" id="KW-0067">ATP-binding</keyword>
<dbReference type="GO" id="GO:0004252">
    <property type="term" value="F:serine-type endopeptidase activity"/>
    <property type="evidence" value="ECO:0007669"/>
    <property type="project" value="UniProtKB-UniRule"/>
</dbReference>
<keyword evidence="8 14" id="KW-0346">Stress response</keyword>
<evidence type="ECO:0000256" key="11">
    <source>
        <dbReference type="ARBA" id="ARBA00066743"/>
    </source>
</evidence>
<sequence>MAEEILKLEVDYPLLCTRGAVLFPKNDMNIEAGRVFSKNAIKIAMNDFNNHIIVVPQLDPNAEQIDKNAISTYGTIAKIKMKRNYENGIVKVSLTGLQRVLLNSFYSQDGCYYANVSIVEDIDGDLEEEAAYIRKIAGVIEDFIAITPNIPKSAIEKLSKGVSASEFTDTISQVLIHNLKVSIQLLETREVISRLQIIMEYLESEKEITKIENEITQKVRKKIDENQKEYILREKLRAIKEELGDISPVEQDVDDIRKIVTDNPYPEAIKNKALSELKRLEGMPQASSEASMLKTYIDWLIAIPWYQKSEDNNDILKVEEILDEDHYGLEKIKERIVEYLAVKTLTSSLKAPILCFVGPPGVGKTSLAKSIARAIDRKFVKMSLGGMKDESEIRGHRRTYLGALPGRVLQSMRKAGVINPVFLLDEIDKMGADYKGDPASAMLELLDPEQNKFFSDHYIEEPYDLSNVMFIATANYLENIPAPLRDRLEIIQISSYTEIEKTNIAMKHLVPKQLIAHGLEDENITFSEEALLHIIRYYTREAGVRNLERAIAKICRKLVVRKLKNNQNLDVHNITIKVVQEFLGKEIFDYSKKEKESQIGVVTGLAFTEFGGDILPIEVNYFEGKGNLIVTGRLGDVMKESASIAFDYVKANAKHYEIDPAIFSKIDLHIHVPEGAVPKDGPSAGITMTTAIVSALTRREVRSDVAMTGEVTLRGNVLPIGGLKEKSISAHRSGIKKVIIPQENVRDLDELPKIVLDEITFIPVQHVDEVIDVALVEKSHVA</sequence>
<keyword evidence="2 14" id="KW-0963">Cytoplasm</keyword>
<dbReference type="GO" id="GO:0005737">
    <property type="term" value="C:cytoplasm"/>
    <property type="evidence" value="ECO:0007669"/>
    <property type="project" value="UniProtKB-SubCell"/>
</dbReference>
<dbReference type="NCBIfam" id="TIGR00763">
    <property type="entry name" value="lon"/>
    <property type="match status" value="1"/>
</dbReference>
<dbReference type="InterPro" id="IPR046336">
    <property type="entry name" value="Lon_prtase_N_sf"/>
</dbReference>
<evidence type="ECO:0000313" key="22">
    <source>
        <dbReference type="EMBL" id="HIT17113.1"/>
    </source>
</evidence>
<evidence type="ECO:0000256" key="16">
    <source>
        <dbReference type="PIRSR" id="PIRSR001174-1"/>
    </source>
</evidence>
<dbReference type="SMART" id="SM00382">
    <property type="entry name" value="AAA"/>
    <property type="match status" value="1"/>
</dbReference>
<keyword evidence="4 14" id="KW-0547">Nucleotide-binding</keyword>
<dbReference type="EMBL" id="DVKI01000056">
    <property type="protein sequence ID" value="HIT17113.1"/>
    <property type="molecule type" value="Genomic_DNA"/>
</dbReference>
<evidence type="ECO:0000256" key="3">
    <source>
        <dbReference type="ARBA" id="ARBA00022670"/>
    </source>
</evidence>
<comment type="similarity">
    <text evidence="14 15 18 19">Belongs to the peptidase S16 family.</text>
</comment>
<dbReference type="Gene3D" id="2.30.130.40">
    <property type="entry name" value="LON domain-like"/>
    <property type="match status" value="1"/>
</dbReference>
<dbReference type="Gene3D" id="3.30.230.10">
    <property type="match status" value="1"/>
</dbReference>
<evidence type="ECO:0000259" key="20">
    <source>
        <dbReference type="PROSITE" id="PS51786"/>
    </source>
</evidence>
<evidence type="ECO:0000256" key="6">
    <source>
        <dbReference type="ARBA" id="ARBA00022825"/>
    </source>
</evidence>
<dbReference type="Pfam" id="PF05362">
    <property type="entry name" value="Lon_C"/>
    <property type="match status" value="1"/>
</dbReference>
<evidence type="ECO:0000256" key="17">
    <source>
        <dbReference type="PIRSR" id="PIRSR001174-2"/>
    </source>
</evidence>
<dbReference type="SUPFAM" id="SSF52540">
    <property type="entry name" value="P-loop containing nucleoside triphosphate hydrolases"/>
    <property type="match status" value="1"/>
</dbReference>
<dbReference type="InterPro" id="IPR003959">
    <property type="entry name" value="ATPase_AAA_core"/>
</dbReference>
<dbReference type="InterPro" id="IPR020568">
    <property type="entry name" value="Ribosomal_Su5_D2-typ_SF"/>
</dbReference>
<dbReference type="InterPro" id="IPR054594">
    <property type="entry name" value="Lon_lid"/>
</dbReference>
<evidence type="ECO:0000256" key="4">
    <source>
        <dbReference type="ARBA" id="ARBA00022741"/>
    </source>
</evidence>
<dbReference type="InterPro" id="IPR008268">
    <property type="entry name" value="Peptidase_S16_AS"/>
</dbReference>
<dbReference type="EC" id="3.4.21.53" evidence="11 14"/>
<proteinExistence type="evidence at transcript level"/>
<protein>
    <recommendedName>
        <fullName evidence="12 14">Lon protease</fullName>
        <ecNumber evidence="11 14">3.4.21.53</ecNumber>
    </recommendedName>
    <alternativeName>
        <fullName evidence="13 14">ATP-dependent protease La</fullName>
    </alternativeName>
</protein>
<feature type="domain" description="Lon N-terminal" evidence="21">
    <location>
        <begin position="12"/>
        <end position="206"/>
    </location>
</feature>
<keyword evidence="6 14" id="KW-0720">Serine protease</keyword>
<evidence type="ECO:0000256" key="1">
    <source>
        <dbReference type="ARBA" id="ARBA00004496"/>
    </source>
</evidence>
<dbReference type="InterPro" id="IPR014721">
    <property type="entry name" value="Ribsml_uS5_D2-typ_fold_subgr"/>
</dbReference>
<evidence type="ECO:0000256" key="15">
    <source>
        <dbReference type="PIRNR" id="PIRNR001174"/>
    </source>
</evidence>
<comment type="function">
    <text evidence="10 14">ATP-dependent serine protease that mediates the selective degradation of mutant and abnormal proteins as well as certain short-lived regulatory proteins. Required for cellular homeostasis and for survival from DNA damage and developmental changes induced by stress. Degrades polypeptides processively to yield small peptide fragments that are 5 to 10 amino acids long. Binds to DNA in a double-stranded, site-specific manner.</text>
</comment>
<evidence type="ECO:0000256" key="5">
    <source>
        <dbReference type="ARBA" id="ARBA00022801"/>
    </source>
</evidence>
<dbReference type="Pfam" id="PF22667">
    <property type="entry name" value="Lon_lid"/>
    <property type="match status" value="1"/>
</dbReference>
<evidence type="ECO:0000256" key="19">
    <source>
        <dbReference type="RuleBase" id="RU000591"/>
    </source>
</evidence>
<keyword evidence="3 14" id="KW-0645">Protease</keyword>